<dbReference type="EMBL" id="KB469297">
    <property type="protein sequence ID" value="EPQ59063.1"/>
    <property type="molecule type" value="Genomic_DNA"/>
</dbReference>
<dbReference type="AlphaFoldDB" id="S7QII3"/>
<dbReference type="HOGENOM" id="CLU_2498079_0_0_1"/>
<dbReference type="KEGG" id="gtr:GLOTRDRAFT_125377"/>
<dbReference type="Proteomes" id="UP000030669">
    <property type="component" value="Unassembled WGS sequence"/>
</dbReference>
<accession>S7QII3</accession>
<evidence type="ECO:0000313" key="1">
    <source>
        <dbReference type="EMBL" id="EPQ59063.1"/>
    </source>
</evidence>
<protein>
    <submittedName>
        <fullName evidence="1">Uncharacterized protein</fullName>
    </submittedName>
</protein>
<reference evidence="1 2" key="1">
    <citation type="journal article" date="2012" name="Science">
        <title>The Paleozoic origin of enzymatic lignin decomposition reconstructed from 31 fungal genomes.</title>
        <authorList>
            <person name="Floudas D."/>
            <person name="Binder M."/>
            <person name="Riley R."/>
            <person name="Barry K."/>
            <person name="Blanchette R.A."/>
            <person name="Henrissat B."/>
            <person name="Martinez A.T."/>
            <person name="Otillar R."/>
            <person name="Spatafora J.W."/>
            <person name="Yadav J.S."/>
            <person name="Aerts A."/>
            <person name="Benoit I."/>
            <person name="Boyd A."/>
            <person name="Carlson A."/>
            <person name="Copeland A."/>
            <person name="Coutinho P.M."/>
            <person name="de Vries R.P."/>
            <person name="Ferreira P."/>
            <person name="Findley K."/>
            <person name="Foster B."/>
            <person name="Gaskell J."/>
            <person name="Glotzer D."/>
            <person name="Gorecki P."/>
            <person name="Heitman J."/>
            <person name="Hesse C."/>
            <person name="Hori C."/>
            <person name="Igarashi K."/>
            <person name="Jurgens J.A."/>
            <person name="Kallen N."/>
            <person name="Kersten P."/>
            <person name="Kohler A."/>
            <person name="Kuees U."/>
            <person name="Kumar T.K.A."/>
            <person name="Kuo A."/>
            <person name="LaButti K."/>
            <person name="Larrondo L.F."/>
            <person name="Lindquist E."/>
            <person name="Ling A."/>
            <person name="Lombard V."/>
            <person name="Lucas S."/>
            <person name="Lundell T."/>
            <person name="Martin R."/>
            <person name="McLaughlin D.J."/>
            <person name="Morgenstern I."/>
            <person name="Morin E."/>
            <person name="Murat C."/>
            <person name="Nagy L.G."/>
            <person name="Nolan M."/>
            <person name="Ohm R.A."/>
            <person name="Patyshakuliyeva A."/>
            <person name="Rokas A."/>
            <person name="Ruiz-Duenas F.J."/>
            <person name="Sabat G."/>
            <person name="Salamov A."/>
            <person name="Samejima M."/>
            <person name="Schmutz J."/>
            <person name="Slot J.C."/>
            <person name="St John F."/>
            <person name="Stenlid J."/>
            <person name="Sun H."/>
            <person name="Sun S."/>
            <person name="Syed K."/>
            <person name="Tsang A."/>
            <person name="Wiebenga A."/>
            <person name="Young D."/>
            <person name="Pisabarro A."/>
            <person name="Eastwood D.C."/>
            <person name="Martin F."/>
            <person name="Cullen D."/>
            <person name="Grigoriev I.V."/>
            <person name="Hibbett D.S."/>
        </authorList>
    </citation>
    <scope>NUCLEOTIDE SEQUENCE [LARGE SCALE GENOMIC DNA]</scope>
    <source>
        <strain evidence="1 2">ATCC 11539</strain>
    </source>
</reference>
<evidence type="ECO:0000313" key="2">
    <source>
        <dbReference type="Proteomes" id="UP000030669"/>
    </source>
</evidence>
<dbReference type="GeneID" id="19301240"/>
<dbReference type="RefSeq" id="XP_007862148.1">
    <property type="nucleotide sequence ID" value="XM_007863957.1"/>
</dbReference>
<gene>
    <name evidence="1" type="ORF">GLOTRDRAFT_125377</name>
</gene>
<name>S7QII3_GLOTA</name>
<proteinExistence type="predicted"/>
<organism evidence="1 2">
    <name type="scientific">Gloeophyllum trabeum (strain ATCC 11539 / FP-39264 / Madison 617)</name>
    <name type="common">Brown rot fungus</name>
    <dbReference type="NCBI Taxonomy" id="670483"/>
    <lineage>
        <taxon>Eukaryota</taxon>
        <taxon>Fungi</taxon>
        <taxon>Dikarya</taxon>
        <taxon>Basidiomycota</taxon>
        <taxon>Agaricomycotina</taxon>
        <taxon>Agaricomycetes</taxon>
        <taxon>Gloeophyllales</taxon>
        <taxon>Gloeophyllaceae</taxon>
        <taxon>Gloeophyllum</taxon>
    </lineage>
</organism>
<sequence>MTHSSADGDSPPPQTVVNVMASVYLNITGSTWLSHRPAVFKVLHKLSGPYGFANVLMFNMMALFEAPPQLQLPSFADSAPLGRDDP</sequence>
<keyword evidence="2" id="KW-1185">Reference proteome</keyword>